<evidence type="ECO:0000313" key="3">
    <source>
        <dbReference type="Proteomes" id="UP000186819"/>
    </source>
</evidence>
<evidence type="ECO:0000313" key="2">
    <source>
        <dbReference type="EMBL" id="SIQ53012.1"/>
    </source>
</evidence>
<dbReference type="EMBL" id="FTMD01000005">
    <property type="protein sequence ID" value="SIQ53012.1"/>
    <property type="molecule type" value="Genomic_DNA"/>
</dbReference>
<name>A0A1N6TI04_9RHOO</name>
<dbReference type="Proteomes" id="UP000186819">
    <property type="component" value="Unassembled WGS sequence"/>
</dbReference>
<dbReference type="InterPro" id="IPR025375">
    <property type="entry name" value="DUF4365"/>
</dbReference>
<evidence type="ECO:0000259" key="1">
    <source>
        <dbReference type="Pfam" id="PF14280"/>
    </source>
</evidence>
<feature type="domain" description="DUF4365" evidence="1">
    <location>
        <begin position="7"/>
        <end position="147"/>
    </location>
</feature>
<accession>A0A1N6TI04</accession>
<dbReference type="Pfam" id="PF14280">
    <property type="entry name" value="DUF4365"/>
    <property type="match status" value="1"/>
</dbReference>
<organism evidence="2 3">
    <name type="scientific">Aromatoleum tolulyticum</name>
    <dbReference type="NCBI Taxonomy" id="34027"/>
    <lineage>
        <taxon>Bacteria</taxon>
        <taxon>Pseudomonadati</taxon>
        <taxon>Pseudomonadota</taxon>
        <taxon>Betaproteobacteria</taxon>
        <taxon>Rhodocyclales</taxon>
        <taxon>Rhodocyclaceae</taxon>
        <taxon>Aromatoleum</taxon>
    </lineage>
</organism>
<keyword evidence="3" id="KW-1185">Reference proteome</keyword>
<reference evidence="3" key="1">
    <citation type="submission" date="2017-01" db="EMBL/GenBank/DDBJ databases">
        <authorList>
            <person name="Varghese N."/>
            <person name="Submissions S."/>
        </authorList>
    </citation>
    <scope>NUCLEOTIDE SEQUENCE [LARGE SCALE GENOMIC DNA]</scope>
    <source>
        <strain evidence="3">ATCC 51758</strain>
    </source>
</reference>
<proteinExistence type="predicted"/>
<gene>
    <name evidence="2" type="ORF">SAMN05421829_1053</name>
</gene>
<protein>
    <recommendedName>
        <fullName evidence="1">DUF4365 domain-containing protein</fullName>
    </recommendedName>
</protein>
<dbReference type="AlphaFoldDB" id="A0A1N6TI04"/>
<sequence>MHEYGPDYGIDCVVELFDYVDDTKEVAETLGEQFFVQLKGSDSVQYAERRAYSRGNVAKGLLLEDTSEFVDIDVANFQLDVSDLLTVEQLGTAVPVLLILIDIQTERAFFVCLNDYLEKVILPEDPAFESKGSKLIQIPVQNEILPREINLVALRAYGKRAKMYGAFTKFAFQQKEIQRARGLVRANPDTSKDKDIDMLKVFAESSLRQDIWRGHDFWEPMAWSFRELEDVLAAIKGGLQPAEIEAFKQYCDLHVWYRLCNLANMYEELVREWFLPTVLAQLASYPDQGNLQKSNAISSFNKDAMCYTRCAG</sequence>